<protein>
    <submittedName>
        <fullName evidence="2">Sigma-70 family RNA polymerase sigma factor</fullName>
    </submittedName>
</protein>
<dbReference type="RefSeq" id="WP_163898934.1">
    <property type="nucleotide sequence ID" value="NZ_CP048427.1"/>
</dbReference>
<dbReference type="GO" id="GO:0006352">
    <property type="term" value="P:DNA-templated transcription initiation"/>
    <property type="evidence" value="ECO:0007669"/>
    <property type="project" value="InterPro"/>
</dbReference>
<dbReference type="Gene3D" id="1.10.1740.10">
    <property type="match status" value="1"/>
</dbReference>
<evidence type="ECO:0000313" key="3">
    <source>
        <dbReference type="Proteomes" id="UP000477849"/>
    </source>
</evidence>
<sequence>MATNRPAYFDARLLSYRPMLVRMATRFAEPADREDLVQSAFARAMEKWTDCREGFAVWLRYIMLAEIQNYRAGRRPVSSAPANDNVPATQDIILEAKQALGRCRHPEIMIEIGMGSSMQEIAESCGLTKQAISLKVIADRKRLNSRRRRKAA</sequence>
<dbReference type="InterPro" id="IPR013325">
    <property type="entry name" value="RNA_pol_sigma_r2"/>
</dbReference>
<dbReference type="GO" id="GO:0003700">
    <property type="term" value="F:DNA-binding transcription factor activity"/>
    <property type="evidence" value="ECO:0007669"/>
    <property type="project" value="InterPro"/>
</dbReference>
<feature type="domain" description="RNA polymerase sigma-70 region 2" evidence="1">
    <location>
        <begin position="15"/>
        <end position="74"/>
    </location>
</feature>
<gene>
    <name evidence="2" type="ORF">G6N76_09610</name>
</gene>
<keyword evidence="3" id="KW-1185">Reference proteome</keyword>
<reference evidence="2 3" key="1">
    <citation type="submission" date="2020-02" db="EMBL/GenBank/DDBJ databases">
        <title>Genome sequence of the type strain CCBAU10050 of Rhizobium daejeonense.</title>
        <authorList>
            <person name="Gao J."/>
            <person name="Sun J."/>
        </authorList>
    </citation>
    <scope>NUCLEOTIDE SEQUENCE [LARGE SCALE GENOMIC DNA]</scope>
    <source>
        <strain evidence="2 3">CCBAU10050</strain>
    </source>
</reference>
<evidence type="ECO:0000259" key="1">
    <source>
        <dbReference type="Pfam" id="PF04542"/>
    </source>
</evidence>
<dbReference type="AlphaFoldDB" id="A0A6M1RRH3"/>
<dbReference type="Pfam" id="PF04542">
    <property type="entry name" value="Sigma70_r2"/>
    <property type="match status" value="1"/>
</dbReference>
<dbReference type="Proteomes" id="UP000477849">
    <property type="component" value="Unassembled WGS sequence"/>
</dbReference>
<accession>A0A6M1RRH3</accession>
<dbReference type="EMBL" id="JAAKZH010000003">
    <property type="protein sequence ID" value="NGO63932.1"/>
    <property type="molecule type" value="Genomic_DNA"/>
</dbReference>
<dbReference type="SUPFAM" id="SSF88946">
    <property type="entry name" value="Sigma2 domain of RNA polymerase sigma factors"/>
    <property type="match status" value="1"/>
</dbReference>
<name>A0A6M1RRH3_9HYPH</name>
<dbReference type="InterPro" id="IPR007627">
    <property type="entry name" value="RNA_pol_sigma70_r2"/>
</dbReference>
<comment type="caution">
    <text evidence="2">The sequence shown here is derived from an EMBL/GenBank/DDBJ whole genome shotgun (WGS) entry which is preliminary data.</text>
</comment>
<organism evidence="2 3">
    <name type="scientific">Rhizobium daejeonense</name>
    <dbReference type="NCBI Taxonomy" id="240521"/>
    <lineage>
        <taxon>Bacteria</taxon>
        <taxon>Pseudomonadati</taxon>
        <taxon>Pseudomonadota</taxon>
        <taxon>Alphaproteobacteria</taxon>
        <taxon>Hyphomicrobiales</taxon>
        <taxon>Rhizobiaceae</taxon>
        <taxon>Rhizobium/Agrobacterium group</taxon>
        <taxon>Rhizobium</taxon>
    </lineage>
</organism>
<evidence type="ECO:0000313" key="2">
    <source>
        <dbReference type="EMBL" id="NGO63932.1"/>
    </source>
</evidence>
<proteinExistence type="predicted"/>